<name>A0A8X6SCX9_TRICX</name>
<dbReference type="Proteomes" id="UP000887159">
    <property type="component" value="Unassembled WGS sequence"/>
</dbReference>
<comment type="caution">
    <text evidence="2">The sequence shown here is derived from an EMBL/GenBank/DDBJ whole genome shotgun (WGS) entry which is preliminary data.</text>
</comment>
<gene>
    <name evidence="2" type="ORF">TNCV_1123931</name>
</gene>
<evidence type="ECO:0000313" key="2">
    <source>
        <dbReference type="EMBL" id="GFY10871.1"/>
    </source>
</evidence>
<dbReference type="EMBL" id="BMAU01021301">
    <property type="protein sequence ID" value="GFY10871.1"/>
    <property type="molecule type" value="Genomic_DNA"/>
</dbReference>
<feature type="region of interest" description="Disordered" evidence="1">
    <location>
        <begin position="1"/>
        <end position="24"/>
    </location>
</feature>
<reference evidence="2" key="1">
    <citation type="submission" date="2020-08" db="EMBL/GenBank/DDBJ databases">
        <title>Multicomponent nature underlies the extraordinary mechanical properties of spider dragline silk.</title>
        <authorList>
            <person name="Kono N."/>
            <person name="Nakamura H."/>
            <person name="Mori M."/>
            <person name="Yoshida Y."/>
            <person name="Ohtoshi R."/>
            <person name="Malay A.D."/>
            <person name="Moran D.A.P."/>
            <person name="Tomita M."/>
            <person name="Numata K."/>
            <person name="Arakawa K."/>
        </authorList>
    </citation>
    <scope>NUCLEOTIDE SEQUENCE</scope>
</reference>
<accession>A0A8X6SCX9</accession>
<keyword evidence="3" id="KW-1185">Reference proteome</keyword>
<dbReference type="AlphaFoldDB" id="A0A8X6SCX9"/>
<protein>
    <submittedName>
        <fullName evidence="2">Uncharacterized protein</fullName>
    </submittedName>
</protein>
<sequence length="132" mass="14905">MDLKNHSQGKRMTPEPASPILTSTPMGGRLSLDIFNVHRSISARRVFSGNRLELMIRRPRVRYLDHLATAAANIIKTRGRTTTKPTSENRSFQFSQFHSDAHPVTECKDQCSHSLLAARKRGSYQSKGSKRI</sequence>
<evidence type="ECO:0000256" key="1">
    <source>
        <dbReference type="SAM" id="MobiDB-lite"/>
    </source>
</evidence>
<organism evidence="2 3">
    <name type="scientific">Trichonephila clavipes</name>
    <name type="common">Golden silk orbweaver</name>
    <name type="synonym">Nephila clavipes</name>
    <dbReference type="NCBI Taxonomy" id="2585209"/>
    <lineage>
        <taxon>Eukaryota</taxon>
        <taxon>Metazoa</taxon>
        <taxon>Ecdysozoa</taxon>
        <taxon>Arthropoda</taxon>
        <taxon>Chelicerata</taxon>
        <taxon>Arachnida</taxon>
        <taxon>Araneae</taxon>
        <taxon>Araneomorphae</taxon>
        <taxon>Entelegynae</taxon>
        <taxon>Araneoidea</taxon>
        <taxon>Nephilidae</taxon>
        <taxon>Trichonephila</taxon>
    </lineage>
</organism>
<proteinExistence type="predicted"/>
<evidence type="ECO:0000313" key="3">
    <source>
        <dbReference type="Proteomes" id="UP000887159"/>
    </source>
</evidence>